<dbReference type="RefSeq" id="WP_009099573.1">
    <property type="nucleotide sequence ID" value="NZ_JACHXU010000002.1"/>
</dbReference>
<protein>
    <recommendedName>
        <fullName evidence="1">Retropepsin-like aspartic endopeptidase domain-containing protein</fullName>
    </recommendedName>
</protein>
<gene>
    <name evidence="2" type="ORF">FHS27_000927</name>
</gene>
<evidence type="ECO:0000313" key="3">
    <source>
        <dbReference type="Proteomes" id="UP000536179"/>
    </source>
</evidence>
<dbReference type="InterPro" id="IPR008503">
    <property type="entry name" value="Asp_endopeptidase"/>
</dbReference>
<proteinExistence type="predicted"/>
<organism evidence="2 3">
    <name type="scientific">Aporhodopirellula rubra</name>
    <dbReference type="NCBI Taxonomy" id="980271"/>
    <lineage>
        <taxon>Bacteria</taxon>
        <taxon>Pseudomonadati</taxon>
        <taxon>Planctomycetota</taxon>
        <taxon>Planctomycetia</taxon>
        <taxon>Pirellulales</taxon>
        <taxon>Pirellulaceae</taxon>
        <taxon>Aporhodopirellula</taxon>
    </lineage>
</organism>
<dbReference type="InterPro" id="IPR021109">
    <property type="entry name" value="Peptidase_aspartic_dom_sf"/>
</dbReference>
<dbReference type="Pfam" id="PF05618">
    <property type="entry name" value="Zn_protease"/>
    <property type="match status" value="1"/>
</dbReference>
<accession>A0A7W5DVH6</accession>
<feature type="domain" description="Retropepsin-like aspartic endopeptidase" evidence="1">
    <location>
        <begin position="19"/>
        <end position="155"/>
    </location>
</feature>
<comment type="caution">
    <text evidence="2">The sequence shown here is derived from an EMBL/GenBank/DDBJ whole genome shotgun (WGS) entry which is preliminary data.</text>
</comment>
<dbReference type="SUPFAM" id="SSF50630">
    <property type="entry name" value="Acid proteases"/>
    <property type="match status" value="1"/>
</dbReference>
<evidence type="ECO:0000313" key="2">
    <source>
        <dbReference type="EMBL" id="MBB3205160.1"/>
    </source>
</evidence>
<dbReference type="PANTHER" id="PTHR38037:SF1">
    <property type="entry name" value="ATP-DEPENDENT ZINC PROTEASE DOMAIN-CONTAINING PROTEIN-RELATED"/>
    <property type="match status" value="1"/>
</dbReference>
<dbReference type="PANTHER" id="PTHR38037">
    <property type="entry name" value="ZN_PROTEASE DOMAIN-CONTAINING PROTEIN"/>
    <property type="match status" value="1"/>
</dbReference>
<dbReference type="Proteomes" id="UP000536179">
    <property type="component" value="Unassembled WGS sequence"/>
</dbReference>
<keyword evidence="3" id="KW-1185">Reference proteome</keyword>
<sequence length="163" mass="19059">MDDPEKDNPPNIETEPMFIIGWREWVGLPDLNVRQIKAKIDTGARSSSIHAFDVETYMQDDIERVRFSIHPFQNRDDVHINADVPILERRHVRSSNGEVAERIVIRTQLEILQRRAFVDLTLANRDAMGFRMLVGREAIRNHFLVDPAASFLAGRHHRRKKRR</sequence>
<dbReference type="EMBL" id="JACHXU010000002">
    <property type="protein sequence ID" value="MBB3205160.1"/>
    <property type="molecule type" value="Genomic_DNA"/>
</dbReference>
<dbReference type="Gene3D" id="2.40.70.10">
    <property type="entry name" value="Acid Proteases"/>
    <property type="match status" value="1"/>
</dbReference>
<name>A0A7W5DVH6_9BACT</name>
<dbReference type="AlphaFoldDB" id="A0A7W5DVH6"/>
<evidence type="ECO:0000259" key="1">
    <source>
        <dbReference type="Pfam" id="PF05618"/>
    </source>
</evidence>
<reference evidence="2 3" key="1">
    <citation type="submission" date="2020-08" db="EMBL/GenBank/DDBJ databases">
        <title>Genomic Encyclopedia of Type Strains, Phase III (KMG-III): the genomes of soil and plant-associated and newly described type strains.</title>
        <authorList>
            <person name="Whitman W."/>
        </authorList>
    </citation>
    <scope>NUCLEOTIDE SEQUENCE [LARGE SCALE GENOMIC DNA]</scope>
    <source>
        <strain evidence="2 3">CECT 8075</strain>
    </source>
</reference>